<gene>
    <name evidence="2" type="ORF">AVEN_240718_1</name>
</gene>
<accession>A0A4Y2JRI2</accession>
<protein>
    <submittedName>
        <fullName evidence="2">Uncharacterized protein</fullName>
    </submittedName>
</protein>
<comment type="caution">
    <text evidence="2">The sequence shown here is derived from an EMBL/GenBank/DDBJ whole genome shotgun (WGS) entry which is preliminary data.</text>
</comment>
<proteinExistence type="predicted"/>
<organism evidence="2 3">
    <name type="scientific">Araneus ventricosus</name>
    <name type="common">Orbweaver spider</name>
    <name type="synonym">Epeira ventricosa</name>
    <dbReference type="NCBI Taxonomy" id="182803"/>
    <lineage>
        <taxon>Eukaryota</taxon>
        <taxon>Metazoa</taxon>
        <taxon>Ecdysozoa</taxon>
        <taxon>Arthropoda</taxon>
        <taxon>Chelicerata</taxon>
        <taxon>Arachnida</taxon>
        <taxon>Araneae</taxon>
        <taxon>Araneomorphae</taxon>
        <taxon>Entelegynae</taxon>
        <taxon>Araneoidea</taxon>
        <taxon>Araneidae</taxon>
        <taxon>Araneus</taxon>
    </lineage>
</organism>
<name>A0A4Y2JRI2_ARAVE</name>
<feature type="region of interest" description="Disordered" evidence="1">
    <location>
        <begin position="64"/>
        <end position="90"/>
    </location>
</feature>
<dbReference type="OrthoDB" id="6434212at2759"/>
<evidence type="ECO:0000313" key="2">
    <source>
        <dbReference type="EMBL" id="GBM92405.1"/>
    </source>
</evidence>
<dbReference type="Proteomes" id="UP000499080">
    <property type="component" value="Unassembled WGS sequence"/>
</dbReference>
<dbReference type="AlphaFoldDB" id="A0A4Y2JRI2"/>
<evidence type="ECO:0000256" key="1">
    <source>
        <dbReference type="SAM" id="MobiDB-lite"/>
    </source>
</evidence>
<evidence type="ECO:0000313" key="3">
    <source>
        <dbReference type="Proteomes" id="UP000499080"/>
    </source>
</evidence>
<dbReference type="EMBL" id="BGPR01003786">
    <property type="protein sequence ID" value="GBM92405.1"/>
    <property type="molecule type" value="Genomic_DNA"/>
</dbReference>
<keyword evidence="3" id="KW-1185">Reference proteome</keyword>
<sequence length="163" mass="18920">MTIKIGAQLSGPNPACILVVDKELEEEVTPDLKIIYLRNLIVASTNYEMKFVKELLNTVISQRTEEAEQTAEQRKHELESEERRKREEREFELEKLKLQNEPFNSAGSGSSRSKIDFLSEIPKFDQVNNDISIYLIPFERQAQAADFRRYFGLHTCSVCYPMK</sequence>
<reference evidence="2 3" key="1">
    <citation type="journal article" date="2019" name="Sci. Rep.">
        <title>Orb-weaving spider Araneus ventricosus genome elucidates the spidroin gene catalogue.</title>
        <authorList>
            <person name="Kono N."/>
            <person name="Nakamura H."/>
            <person name="Ohtoshi R."/>
            <person name="Moran D.A.P."/>
            <person name="Shinohara A."/>
            <person name="Yoshida Y."/>
            <person name="Fujiwara M."/>
            <person name="Mori M."/>
            <person name="Tomita M."/>
            <person name="Arakawa K."/>
        </authorList>
    </citation>
    <scope>NUCLEOTIDE SEQUENCE [LARGE SCALE GENOMIC DNA]</scope>
</reference>